<dbReference type="PANTHER" id="PTHR43249:SF1">
    <property type="entry name" value="D-GLUCOSIDE 3-DEHYDROGENASE"/>
    <property type="match status" value="1"/>
</dbReference>
<dbReference type="InterPro" id="IPR036291">
    <property type="entry name" value="NAD(P)-bd_dom_sf"/>
</dbReference>
<feature type="compositionally biased region" description="Basic residues" evidence="1">
    <location>
        <begin position="1"/>
        <end position="15"/>
    </location>
</feature>
<dbReference type="RefSeq" id="WP_103426812.1">
    <property type="nucleotide sequence ID" value="NZ_CP026309.1"/>
</dbReference>
<dbReference type="Pfam" id="PF01408">
    <property type="entry name" value="GFO_IDH_MocA"/>
    <property type="match status" value="1"/>
</dbReference>
<evidence type="ECO:0000256" key="1">
    <source>
        <dbReference type="SAM" id="MobiDB-lite"/>
    </source>
</evidence>
<organism evidence="4 5">
    <name type="scientific">Salinigranum rubrum</name>
    <dbReference type="NCBI Taxonomy" id="755307"/>
    <lineage>
        <taxon>Archaea</taxon>
        <taxon>Methanobacteriati</taxon>
        <taxon>Methanobacteriota</taxon>
        <taxon>Stenosarchaea group</taxon>
        <taxon>Halobacteria</taxon>
        <taxon>Halobacteriales</taxon>
        <taxon>Haloferacaceae</taxon>
        <taxon>Salinigranum</taxon>
    </lineage>
</organism>
<evidence type="ECO:0000313" key="5">
    <source>
        <dbReference type="Proteomes" id="UP000236584"/>
    </source>
</evidence>
<evidence type="ECO:0000259" key="3">
    <source>
        <dbReference type="Pfam" id="PF22725"/>
    </source>
</evidence>
<dbReference type="InterPro" id="IPR052515">
    <property type="entry name" value="Gfo/Idh/MocA_Oxidoreductase"/>
</dbReference>
<dbReference type="InterPro" id="IPR055170">
    <property type="entry name" value="GFO_IDH_MocA-like_dom"/>
</dbReference>
<dbReference type="SUPFAM" id="SSF55347">
    <property type="entry name" value="Glyceraldehyde-3-phosphate dehydrogenase-like, C-terminal domain"/>
    <property type="match status" value="1"/>
</dbReference>
<evidence type="ECO:0000313" key="4">
    <source>
        <dbReference type="EMBL" id="AUV83123.1"/>
    </source>
</evidence>
<feature type="domain" description="GFO/IDH/MocA-like oxidoreductase" evidence="3">
    <location>
        <begin position="180"/>
        <end position="266"/>
    </location>
</feature>
<dbReference type="GeneID" id="35593812"/>
<dbReference type="Gene3D" id="3.40.50.720">
    <property type="entry name" value="NAD(P)-binding Rossmann-like Domain"/>
    <property type="match status" value="1"/>
</dbReference>
<gene>
    <name evidence="4" type="ORF">C2R22_16930</name>
</gene>
<dbReference type="Proteomes" id="UP000236584">
    <property type="component" value="Chromosome"/>
</dbReference>
<sequence length="409" mass="44320">MRSHRLRRLRRRPGTRPRVEAAVVGTGPSPRDPSVSGRAMGYHHAAGYRRLRGVDLVACADLVPAHARRFAANVGIPPSGVFTSTAEMLARTEPDVVSVCVPPAAHADLVVQCARAASVRAVHCEKPMATTWRDCVRMVEVCEAEGVRLTFNHQRRFSVVTERAKHLLDEGAIGRLVRVEMGGRNLFDYGTHLFDLCRLFTDGEPVERVHANVDYARENQRYGAPQETWALAQWRYRNGVVGLASTGDGSLLNCQLRLVGREGTLEVGRDGGPPLRHRRRDEEEWTVVDTRPDAVNGPVSGWGLVTEVARRTGVLQPGTPTPRWLPGTLVERAIADVVASVDDGEPSPLSGASALASTELVFACWESARRGKAVTLPLDIEENPLEAMIAAGRFALDGADGTDGATGAG</sequence>
<feature type="domain" description="Gfo/Idh/MocA-like oxidoreductase N-terminal" evidence="2">
    <location>
        <begin position="37"/>
        <end position="153"/>
    </location>
</feature>
<protein>
    <submittedName>
        <fullName evidence="4">Glucose-fructose oxidoreductase</fullName>
    </submittedName>
</protein>
<proteinExistence type="predicted"/>
<accession>A0A2I8VMG9</accession>
<keyword evidence="5" id="KW-1185">Reference proteome</keyword>
<dbReference type="Gene3D" id="3.30.360.10">
    <property type="entry name" value="Dihydrodipicolinate Reductase, domain 2"/>
    <property type="match status" value="1"/>
</dbReference>
<dbReference type="InterPro" id="IPR000683">
    <property type="entry name" value="Gfo/Idh/MocA-like_OxRdtase_N"/>
</dbReference>
<dbReference type="KEGG" id="srub:C2R22_16930"/>
<feature type="region of interest" description="Disordered" evidence="1">
    <location>
        <begin position="1"/>
        <end position="37"/>
    </location>
</feature>
<evidence type="ECO:0000259" key="2">
    <source>
        <dbReference type="Pfam" id="PF01408"/>
    </source>
</evidence>
<dbReference type="PANTHER" id="PTHR43249">
    <property type="entry name" value="UDP-N-ACETYL-2-AMINO-2-DEOXY-D-GLUCURONATE OXIDASE"/>
    <property type="match status" value="1"/>
</dbReference>
<dbReference type="Pfam" id="PF22725">
    <property type="entry name" value="GFO_IDH_MocA_C3"/>
    <property type="match status" value="1"/>
</dbReference>
<dbReference type="EMBL" id="CP026309">
    <property type="protein sequence ID" value="AUV83123.1"/>
    <property type="molecule type" value="Genomic_DNA"/>
</dbReference>
<dbReference type="SUPFAM" id="SSF51735">
    <property type="entry name" value="NAD(P)-binding Rossmann-fold domains"/>
    <property type="match status" value="1"/>
</dbReference>
<dbReference type="AlphaFoldDB" id="A0A2I8VMG9"/>
<name>A0A2I8VMG9_9EURY</name>
<dbReference type="GO" id="GO:0000166">
    <property type="term" value="F:nucleotide binding"/>
    <property type="evidence" value="ECO:0007669"/>
    <property type="project" value="InterPro"/>
</dbReference>
<reference evidence="4 5" key="1">
    <citation type="submission" date="2018-01" db="EMBL/GenBank/DDBJ databases">
        <title>Complete genome sequence of Salinigranum rubrum GX10T, an extremely halophilic archaeon isolated from a marine solar saltern.</title>
        <authorList>
            <person name="Han S."/>
        </authorList>
    </citation>
    <scope>NUCLEOTIDE SEQUENCE [LARGE SCALE GENOMIC DNA]</scope>
    <source>
        <strain evidence="4 5">GX10</strain>
    </source>
</reference>